<evidence type="ECO:0000313" key="4">
    <source>
        <dbReference type="Proteomes" id="UP001440612"/>
    </source>
</evidence>
<sequence length="228" mass="25032">MMVRFLLLFMLLPNLLMAQSDAACEELWFARNAMASSAGYCFSSPLGQAVFDNADCTTSSPAVGAQATIMVNRILAQEADRSCRVDTDQPQFQTIRWPTDPRLDLALRLDLDVQPPEPADSLNEFSCMDRVGEAETVFAAPDRNARVLGAWRPGGDLRFQHDILLQDETLASLFEIFYDEGAFPGSRGWVFGHVQNDDGPGVVGWLFLPHSEYLAPLDTGGVCGRIAG</sequence>
<name>A0ABZ2V5R6_9RHOB</name>
<dbReference type="SMART" id="SM01324">
    <property type="entry name" value="YARHG"/>
    <property type="match status" value="1"/>
</dbReference>
<protein>
    <submittedName>
        <fullName evidence="3">YARHG domain-containing protein</fullName>
    </submittedName>
</protein>
<dbReference type="InterPro" id="IPR025582">
    <property type="entry name" value="YARHG_dom"/>
</dbReference>
<dbReference type="RefSeq" id="WP_341367433.1">
    <property type="nucleotide sequence ID" value="NZ_CP150951.2"/>
</dbReference>
<feature type="domain" description="YARHG" evidence="2">
    <location>
        <begin position="1"/>
        <end position="79"/>
    </location>
</feature>
<feature type="signal peptide" evidence="1">
    <location>
        <begin position="1"/>
        <end position="18"/>
    </location>
</feature>
<accession>A0ABZ2V5R6</accession>
<gene>
    <name evidence="3" type="ORF">AABB29_01275</name>
</gene>
<dbReference type="EMBL" id="CP150951">
    <property type="protein sequence ID" value="WZC49323.1"/>
    <property type="molecule type" value="Genomic_DNA"/>
</dbReference>
<evidence type="ECO:0000256" key="1">
    <source>
        <dbReference type="SAM" id="SignalP"/>
    </source>
</evidence>
<feature type="chain" id="PRO_5045585506" evidence="1">
    <location>
        <begin position="19"/>
        <end position="228"/>
    </location>
</feature>
<dbReference type="Pfam" id="PF13308">
    <property type="entry name" value="YARHG"/>
    <property type="match status" value="1"/>
</dbReference>
<keyword evidence="1" id="KW-0732">Signal</keyword>
<dbReference type="Proteomes" id="UP001440612">
    <property type="component" value="Chromosome"/>
</dbReference>
<proteinExistence type="predicted"/>
<evidence type="ECO:0000313" key="3">
    <source>
        <dbReference type="EMBL" id="WZC49323.1"/>
    </source>
</evidence>
<reference evidence="4" key="1">
    <citation type="submission" date="2024-04" db="EMBL/GenBank/DDBJ databases">
        <title>Phylogenomic analyses of a clade within the roseobacter group suggest taxonomic reassignments of species of the genera Aestuariivita, Citreicella, Loktanella, Nautella, Pelagibaca, Ruegeria, Thalassobius, Thiobacimonas and Tropicibacter, and the proposal o.</title>
        <authorList>
            <person name="Jeon C.O."/>
        </authorList>
    </citation>
    <scope>NUCLEOTIDE SEQUENCE [LARGE SCALE GENOMIC DNA]</scope>
    <source>
        <strain evidence="4">BS5-3</strain>
    </source>
</reference>
<evidence type="ECO:0000259" key="2">
    <source>
        <dbReference type="SMART" id="SM01324"/>
    </source>
</evidence>
<keyword evidence="4" id="KW-1185">Reference proteome</keyword>
<organism evidence="3 4">
    <name type="scientific">Yoonia phaeophyticola</name>
    <dbReference type="NCBI Taxonomy" id="3137369"/>
    <lineage>
        <taxon>Bacteria</taxon>
        <taxon>Pseudomonadati</taxon>
        <taxon>Pseudomonadota</taxon>
        <taxon>Alphaproteobacteria</taxon>
        <taxon>Rhodobacterales</taxon>
        <taxon>Paracoccaceae</taxon>
        <taxon>Yoonia</taxon>
    </lineage>
</organism>